<dbReference type="RefSeq" id="WP_163348833.1">
    <property type="nucleotide sequence ID" value="NZ_CP048409.1"/>
</dbReference>
<dbReference type="KEGG" id="drc:G0Q07_20130"/>
<dbReference type="EMBL" id="CP048409">
    <property type="protein sequence ID" value="QIA09864.1"/>
    <property type="molecule type" value="Genomic_DNA"/>
</dbReference>
<proteinExistence type="predicted"/>
<accession>A0A6C0RH64</accession>
<evidence type="ECO:0000313" key="2">
    <source>
        <dbReference type="Proteomes" id="UP000474630"/>
    </source>
</evidence>
<gene>
    <name evidence="1" type="ORF">G0Q07_20130</name>
</gene>
<sequence length="78" mass="9089">MAVSLFYKWVIHPEFSTYEMYEHKIETVSADPWNSWDLDWLSVISGNQSKEITITYNNFEAVPPGNTKLLSNFPANFQ</sequence>
<dbReference type="AlphaFoldDB" id="A0A6C0RH64"/>
<name>A0A6C0RH64_9BACT</name>
<organism evidence="1 2">
    <name type="scientific">Draconibacterium halophilum</name>
    <dbReference type="NCBI Taxonomy" id="2706887"/>
    <lineage>
        <taxon>Bacteria</taxon>
        <taxon>Pseudomonadati</taxon>
        <taxon>Bacteroidota</taxon>
        <taxon>Bacteroidia</taxon>
        <taxon>Marinilabiliales</taxon>
        <taxon>Prolixibacteraceae</taxon>
        <taxon>Draconibacterium</taxon>
    </lineage>
</organism>
<keyword evidence="2" id="KW-1185">Reference proteome</keyword>
<evidence type="ECO:0000313" key="1">
    <source>
        <dbReference type="EMBL" id="QIA09864.1"/>
    </source>
</evidence>
<dbReference type="Proteomes" id="UP000474630">
    <property type="component" value="Chromosome"/>
</dbReference>
<protein>
    <submittedName>
        <fullName evidence="1">Uncharacterized protein</fullName>
    </submittedName>
</protein>
<reference evidence="1 2" key="1">
    <citation type="submission" date="2020-02" db="EMBL/GenBank/DDBJ databases">
        <title>Genome sequencing for Draconibacterium sp. strain M1.</title>
        <authorList>
            <person name="Park S.-J."/>
        </authorList>
    </citation>
    <scope>NUCLEOTIDE SEQUENCE [LARGE SCALE GENOMIC DNA]</scope>
    <source>
        <strain evidence="1 2">M1</strain>
    </source>
</reference>